<sequence length="97" mass="11092">MDRGNSTPFYVIFTDDSHAFGALRPTETRGLVWERERLAILEQARKHPNWAPLDIRKELMRSEREMVRQLGGELLLRLIEVVIGKKGPGTASRVPLP</sequence>
<dbReference type="AlphaFoldDB" id="A0A1I0JUU4"/>
<dbReference type="RefSeq" id="WP_091083500.1">
    <property type="nucleotide sequence ID" value="NZ_FOHX01000006.1"/>
</dbReference>
<evidence type="ECO:0000313" key="1">
    <source>
        <dbReference type="EMBL" id="SEU14261.1"/>
    </source>
</evidence>
<reference evidence="1 2" key="1">
    <citation type="submission" date="2016-10" db="EMBL/GenBank/DDBJ databases">
        <authorList>
            <person name="de Groot N.N."/>
        </authorList>
    </citation>
    <scope>NUCLEOTIDE SEQUENCE [LARGE SCALE GENOMIC DNA]</scope>
    <source>
        <strain evidence="1 2">CGMCC 4.5598</strain>
    </source>
</reference>
<proteinExistence type="predicted"/>
<dbReference type="EMBL" id="FOHX01000006">
    <property type="protein sequence ID" value="SEU14261.1"/>
    <property type="molecule type" value="Genomic_DNA"/>
</dbReference>
<dbReference type="OrthoDB" id="9958273at2"/>
<accession>A0A1I0JUU4</accession>
<organism evidence="1 2">
    <name type="scientific">Nonomuraea wenchangensis</name>
    <dbReference type="NCBI Taxonomy" id="568860"/>
    <lineage>
        <taxon>Bacteria</taxon>
        <taxon>Bacillati</taxon>
        <taxon>Actinomycetota</taxon>
        <taxon>Actinomycetes</taxon>
        <taxon>Streptosporangiales</taxon>
        <taxon>Streptosporangiaceae</taxon>
        <taxon>Nonomuraea</taxon>
    </lineage>
</organism>
<name>A0A1I0JUU4_9ACTN</name>
<evidence type="ECO:0000313" key="2">
    <source>
        <dbReference type="Proteomes" id="UP000199361"/>
    </source>
</evidence>
<keyword evidence="2" id="KW-1185">Reference proteome</keyword>
<gene>
    <name evidence="1" type="ORF">SAMN05421811_106243</name>
</gene>
<dbReference type="Proteomes" id="UP000199361">
    <property type="component" value="Unassembled WGS sequence"/>
</dbReference>
<protein>
    <submittedName>
        <fullName evidence="1">Uncharacterized protein</fullName>
    </submittedName>
</protein>